<feature type="domain" description="Lipocalin-like" evidence="1">
    <location>
        <begin position="31"/>
        <end position="122"/>
    </location>
</feature>
<evidence type="ECO:0000313" key="3">
    <source>
        <dbReference type="Proteomes" id="UP000295313"/>
    </source>
</evidence>
<dbReference type="InterPro" id="IPR024311">
    <property type="entry name" value="Lipocalin-like"/>
</dbReference>
<evidence type="ECO:0000259" key="1">
    <source>
        <dbReference type="Pfam" id="PF13648"/>
    </source>
</evidence>
<organism evidence="2 3">
    <name type="scientific">Epilithonimonas xixisoli</name>
    <dbReference type="NCBI Taxonomy" id="1476462"/>
    <lineage>
        <taxon>Bacteria</taxon>
        <taxon>Pseudomonadati</taxon>
        <taxon>Bacteroidota</taxon>
        <taxon>Flavobacteriia</taxon>
        <taxon>Flavobacteriales</taxon>
        <taxon>Weeksellaceae</taxon>
        <taxon>Chryseobacterium group</taxon>
        <taxon>Epilithonimonas</taxon>
    </lineage>
</organism>
<dbReference type="Proteomes" id="UP000295313">
    <property type="component" value="Unassembled WGS sequence"/>
</dbReference>
<proteinExistence type="predicted"/>
<accession>A0A4R8IFA5</accession>
<reference evidence="2 3" key="1">
    <citation type="submission" date="2019-03" db="EMBL/GenBank/DDBJ databases">
        <title>Genomic Encyclopedia of Type Strains, Phase III (KMG-III): the genomes of soil and plant-associated and newly described type strains.</title>
        <authorList>
            <person name="Whitman W."/>
        </authorList>
    </citation>
    <scope>NUCLEOTIDE SEQUENCE [LARGE SCALE GENOMIC DNA]</scope>
    <source>
        <strain evidence="2 3">CGMCC 1.12802</strain>
    </source>
</reference>
<comment type="caution">
    <text evidence="2">The sequence shown here is derived from an EMBL/GenBank/DDBJ whole genome shotgun (WGS) entry which is preliminary data.</text>
</comment>
<sequence>MKKLILLASVSLFAFTSCKKDDDEETNSIGGDWKLNKTEIKYGNGSSESETPNTCEAQTTFSFKNDNKVTSKVYYNDGTRCISDTYTGNYSYDSDSKILTLTESGETDTYSVTTLTSSEFVLLSDSDDYDGDGKVDREYLHFKK</sequence>
<dbReference type="RefSeq" id="WP_133943813.1">
    <property type="nucleotide sequence ID" value="NZ_SOEO01000001.1"/>
</dbReference>
<dbReference type="PROSITE" id="PS51257">
    <property type="entry name" value="PROKAR_LIPOPROTEIN"/>
    <property type="match status" value="1"/>
</dbReference>
<keyword evidence="3" id="KW-1185">Reference proteome</keyword>
<dbReference type="OrthoDB" id="1262396at2"/>
<dbReference type="EMBL" id="SOEO01000001">
    <property type="protein sequence ID" value="TDX87196.1"/>
    <property type="molecule type" value="Genomic_DNA"/>
</dbReference>
<dbReference type="AlphaFoldDB" id="A0A4R8IFA5"/>
<protein>
    <submittedName>
        <fullName evidence="2">Lipocalin-like protein</fullName>
    </submittedName>
</protein>
<dbReference type="Pfam" id="PF13648">
    <property type="entry name" value="Lipocalin_4"/>
    <property type="match status" value="1"/>
</dbReference>
<name>A0A4R8IFA5_9FLAO</name>
<gene>
    <name evidence="2" type="ORF">B0I22_1380</name>
</gene>
<evidence type="ECO:0000313" key="2">
    <source>
        <dbReference type="EMBL" id="TDX87196.1"/>
    </source>
</evidence>